<protein>
    <submittedName>
        <fullName evidence="2">Uncharacterized protein</fullName>
    </submittedName>
</protein>
<dbReference type="RefSeq" id="WP_167505120.1">
    <property type="nucleotide sequence ID" value="NZ_JAALLH010000002.1"/>
</dbReference>
<gene>
    <name evidence="2" type="ORF">SMALB_8257</name>
</gene>
<feature type="region of interest" description="Disordered" evidence="1">
    <location>
        <begin position="194"/>
        <end position="228"/>
    </location>
</feature>
<sequence length="228" mass="24639">MFGKGRLSEKLDELPCIITRAVQDGLTGIRDKLDNAHSAARDASNSAASASRGVNDLRLEIQRLGAEVTNLRAAIKTLHAGPAEAHPIAGPDSAEDDFDTLLGLAAGIAYAEITCHRDTWDFLVTQSSGGRHFRLPGFVEEDDCIVNADVSGRTLIAVLDALWRVRHAPDADPGTRHLATKIYGRIGDALRQIETSEPEPGRSPKFRRDQPPVAHIVIDDRPAVQANS</sequence>
<comment type="caution">
    <text evidence="2">The sequence shown here is derived from an EMBL/GenBank/DDBJ whole genome shotgun (WGS) entry which is preliminary data.</text>
</comment>
<name>A0A7X5XBE0_STRMQ</name>
<evidence type="ECO:0000313" key="2">
    <source>
        <dbReference type="EMBL" id="NIY70126.1"/>
    </source>
</evidence>
<evidence type="ECO:0000256" key="1">
    <source>
        <dbReference type="SAM" id="MobiDB-lite"/>
    </source>
</evidence>
<dbReference type="EMBL" id="JAALLH010000002">
    <property type="protein sequence ID" value="NIY70126.1"/>
    <property type="molecule type" value="Genomic_DNA"/>
</dbReference>
<reference evidence="2 3" key="1">
    <citation type="submission" date="2020-02" db="EMBL/GenBank/DDBJ databases">
        <title>Streptomyces malaysiensis DSM14702 (JHCC583434, PFL_A843) Genome sequencing and assembly.</title>
        <authorList>
            <person name="Samborskyy M."/>
        </authorList>
    </citation>
    <scope>NUCLEOTIDE SEQUENCE [LARGE SCALE GENOMIC DNA]</scope>
    <source>
        <strain evidence="2 3">DSM 14702</strain>
    </source>
</reference>
<proteinExistence type="predicted"/>
<dbReference type="Proteomes" id="UP000536624">
    <property type="component" value="Unassembled WGS sequence"/>
</dbReference>
<dbReference type="AlphaFoldDB" id="A0A7X5XBE0"/>
<organism evidence="2 3">
    <name type="scientific">Streptomyces malaysiensis</name>
    <dbReference type="NCBI Taxonomy" id="92644"/>
    <lineage>
        <taxon>Bacteria</taxon>
        <taxon>Bacillati</taxon>
        <taxon>Actinomycetota</taxon>
        <taxon>Actinomycetes</taxon>
        <taxon>Kitasatosporales</taxon>
        <taxon>Streptomycetaceae</taxon>
        <taxon>Streptomyces</taxon>
        <taxon>Streptomyces violaceusniger group</taxon>
    </lineage>
</organism>
<accession>A0A7X5XBE0</accession>
<evidence type="ECO:0000313" key="3">
    <source>
        <dbReference type="Proteomes" id="UP000536624"/>
    </source>
</evidence>
<feature type="compositionally biased region" description="Basic and acidic residues" evidence="1">
    <location>
        <begin position="199"/>
        <end position="210"/>
    </location>
</feature>